<proteinExistence type="predicted"/>
<keyword evidence="2" id="KW-1185">Reference proteome</keyword>
<reference evidence="1" key="1">
    <citation type="submission" date="2020-08" db="EMBL/GenBank/DDBJ databases">
        <title>Multicomponent nature underlies the extraordinary mechanical properties of spider dragline silk.</title>
        <authorList>
            <person name="Kono N."/>
            <person name="Nakamura H."/>
            <person name="Mori M."/>
            <person name="Yoshida Y."/>
            <person name="Ohtoshi R."/>
            <person name="Malay A.D."/>
            <person name="Moran D.A.P."/>
            <person name="Tomita M."/>
            <person name="Numata K."/>
            <person name="Arakawa K."/>
        </authorList>
    </citation>
    <scope>NUCLEOTIDE SEQUENCE</scope>
</reference>
<gene>
    <name evidence="1" type="ORF">TNIN_133071</name>
</gene>
<evidence type="ECO:0000313" key="1">
    <source>
        <dbReference type="EMBL" id="GFY58967.1"/>
    </source>
</evidence>
<dbReference type="AlphaFoldDB" id="A0A8X7CA52"/>
<comment type="caution">
    <text evidence="1">The sequence shown here is derived from an EMBL/GenBank/DDBJ whole genome shotgun (WGS) entry which is preliminary data.</text>
</comment>
<accession>A0A8X7CA52</accession>
<dbReference type="Proteomes" id="UP000886998">
    <property type="component" value="Unassembled WGS sequence"/>
</dbReference>
<name>A0A8X7CA52_9ARAC</name>
<protein>
    <submittedName>
        <fullName evidence="1">Uncharacterized protein</fullName>
    </submittedName>
</protein>
<sequence>MLINLAIKDWDTQEFLIHFQNVIIQNVVESVLFERRVSKCYVAEISYDEKHEEDEWSHIVYQNSEFCQMVRRNWMFRGSTMKCPDGG</sequence>
<organism evidence="1 2">
    <name type="scientific">Trichonephila inaurata madagascariensis</name>
    <dbReference type="NCBI Taxonomy" id="2747483"/>
    <lineage>
        <taxon>Eukaryota</taxon>
        <taxon>Metazoa</taxon>
        <taxon>Ecdysozoa</taxon>
        <taxon>Arthropoda</taxon>
        <taxon>Chelicerata</taxon>
        <taxon>Arachnida</taxon>
        <taxon>Araneae</taxon>
        <taxon>Araneomorphae</taxon>
        <taxon>Entelegynae</taxon>
        <taxon>Araneoidea</taxon>
        <taxon>Nephilidae</taxon>
        <taxon>Trichonephila</taxon>
        <taxon>Trichonephila inaurata</taxon>
    </lineage>
</organism>
<dbReference type="EMBL" id="BMAV01012360">
    <property type="protein sequence ID" value="GFY58967.1"/>
    <property type="molecule type" value="Genomic_DNA"/>
</dbReference>
<evidence type="ECO:0000313" key="2">
    <source>
        <dbReference type="Proteomes" id="UP000886998"/>
    </source>
</evidence>